<organism evidence="1 2">
    <name type="scientific">Streptomyces pharetrae CZA14</name>
    <dbReference type="NCBI Taxonomy" id="1144883"/>
    <lineage>
        <taxon>Bacteria</taxon>
        <taxon>Bacillati</taxon>
        <taxon>Actinomycetota</taxon>
        <taxon>Actinomycetes</taxon>
        <taxon>Kitasatosporales</taxon>
        <taxon>Streptomycetaceae</taxon>
        <taxon>Streptomyces</taxon>
    </lineage>
</organism>
<dbReference type="Proteomes" id="UP000194266">
    <property type="component" value="Unassembled WGS sequence"/>
</dbReference>
<dbReference type="RefSeq" id="WP_086170790.1">
    <property type="nucleotide sequence ID" value="NZ_MRYD01000110.1"/>
</dbReference>
<sequence length="1109" mass="117365">MVFPQTPLPVQIELQVGGVWTDITTDVYTEDRITIERGQPDEAQRTDHSRCSLVLNNRSGKFSPCNPLSPYFGLIGRNTPIRVSVLAGSQFLRLPGAAGDYAATPHTAALAITGDIDVRVDAQLENWLDASDALRTTEIIGKLAGLSGDKSWFLGVRNNRLFFEWSPDGSSTLSASSTVEPVIPPSGRLAIRATLDVDNGSGGRTVTFYTAPSGTAGPWTQLGAAVVQSGTTGIFNAAAAELRIGDATVVSMTRAAGRCLAAQVRSGIDGTVVANPVFTAQAIGATSFTDSVGRTWTLAGGTQITNRRTRFIGEVSNWPARWDVSGKDVRVPIEASGVLRRYGQGQKAFDSTLRRRIPAYNPAAYWPLEEPNGATQAYSPVPGVRPLSVSGVSFGADDTLGGATTVPAWDQDAEARGTIPVIPAGAWHVECVMRLDTMPSSLNTLLEVDTTGTAKRYTVRVQTNNVRVQALDGDGTELALINLSAPEFTGRWNRFVLWARQQGSVVEIHVAWLGVGTAGVAFSTTYTATEGRPTGVRVSGVPGNLRLGHLAVFSAVNTAAFNAADDGFAGERAGARLRRLASEEAKPIVVFGDQAVQEVMGPQKPMTFLDLVEETAQTDGGILYERRDILGLAYRDRHTLYNQPAALALDFNARGLAHPLEPADDDQQLRNDRTVQREGGSSARAVLEEGPLSIQAPPNGVGPYDDSTTVNLYSDGLLEQHAHWKLHLGTVNELRYPVVNLDLAAGPDLIDAATQLDCGDRLTIANPPAWLPPGTIDLIMRGQTEVIGHPADWDMSLNCTPASPWRVAVRDDAALARRDTAGSTLAAAATADATTLYVLTTAGLPWTTAPADMPLALTVGGEEITASVTSWLRDTFSRTVAGGWGTPDTGPAWAVVGGGAASDYAVQSGYGVQVLTTVDVSRRTAVTAVHADFDLYCDVTTSAAAAGDALFGGPTARMQDASTMYQARVGFNTGGSIVLSIRKLLAGANTAVGSVYTLPFSHVAGQFVRVRFQGRGGQLRAKAWAASAPEPSVWHVEGTDTAITAAHQIGTRSSRPATNTNAATVEVRYDNFEIVNPQTLAAVRSVNGVIKAQAAGQAVTLARPAVRAL</sequence>
<reference evidence="1 2" key="1">
    <citation type="submission" date="2016-12" db="EMBL/GenBank/DDBJ databases">
        <title>Genome Mining:The Detection of Biosynthetic Gene Clusters to Aid in the Expression of Curamycin A produced by Streptomyces sp. strain CZA14.</title>
        <authorList>
            <person name="Durrell K.A."/>
            <person name="Kirby B.M."/>
            <person name="Khan W."/>
            <person name="Mthethwa T."/>
            <person name="Le Roes-Hill M."/>
        </authorList>
    </citation>
    <scope>NUCLEOTIDE SEQUENCE [LARGE SCALE GENOMIC DNA]</scope>
    <source>
        <strain evidence="1 2">CZA14</strain>
    </source>
</reference>
<evidence type="ECO:0008006" key="3">
    <source>
        <dbReference type="Google" id="ProtNLM"/>
    </source>
</evidence>
<comment type="caution">
    <text evidence="1">The sequence shown here is derived from an EMBL/GenBank/DDBJ whole genome shotgun (WGS) entry which is preliminary data.</text>
</comment>
<gene>
    <name evidence="1" type="ORF">OQI_20365</name>
</gene>
<evidence type="ECO:0000313" key="1">
    <source>
        <dbReference type="EMBL" id="OSZ58663.1"/>
    </source>
</evidence>
<protein>
    <recommendedName>
        <fullName evidence="3">CBM-cenC domain-containing protein</fullName>
    </recommendedName>
</protein>
<accession>A0ABX3YHH1</accession>
<evidence type="ECO:0000313" key="2">
    <source>
        <dbReference type="Proteomes" id="UP000194266"/>
    </source>
</evidence>
<name>A0ABX3YHH1_9ACTN</name>
<dbReference type="EMBL" id="MRYD01000110">
    <property type="protein sequence ID" value="OSZ58663.1"/>
    <property type="molecule type" value="Genomic_DNA"/>
</dbReference>
<proteinExistence type="predicted"/>
<keyword evidence="2" id="KW-1185">Reference proteome</keyword>